<evidence type="ECO:0000313" key="2">
    <source>
        <dbReference type="EMBL" id="QJA97466.1"/>
    </source>
</evidence>
<name>A0A6M3LQC5_9ZZZZ</name>
<accession>A0A6M3LQC5</accession>
<gene>
    <name evidence="2" type="ORF">MM415B06218_0004</name>
</gene>
<evidence type="ECO:0000256" key="1">
    <source>
        <dbReference type="SAM" id="MobiDB-lite"/>
    </source>
</evidence>
<protein>
    <submittedName>
        <fullName evidence="2">Uncharacterized protein</fullName>
    </submittedName>
</protein>
<sequence length="103" mass="11770">MDKKYTRHEQTIPDEEGNDETVYVLEANVATRRGRAGARCDMCDVCGESFSAYDIKYFRGVSYGVPCGCYKDIVSILRKEAAERYRPPTRPGKSERESTILYE</sequence>
<feature type="region of interest" description="Disordered" evidence="1">
    <location>
        <begin position="84"/>
        <end position="103"/>
    </location>
</feature>
<proteinExistence type="predicted"/>
<reference evidence="2" key="1">
    <citation type="submission" date="2020-03" db="EMBL/GenBank/DDBJ databases">
        <title>The deep terrestrial virosphere.</title>
        <authorList>
            <person name="Holmfeldt K."/>
            <person name="Nilsson E."/>
            <person name="Simone D."/>
            <person name="Lopez-Fernandez M."/>
            <person name="Wu X."/>
            <person name="de Brujin I."/>
            <person name="Lundin D."/>
            <person name="Andersson A."/>
            <person name="Bertilsson S."/>
            <person name="Dopson M."/>
        </authorList>
    </citation>
    <scope>NUCLEOTIDE SEQUENCE</scope>
    <source>
        <strain evidence="2">MM415B06218</strain>
    </source>
</reference>
<organism evidence="2">
    <name type="scientific">viral metagenome</name>
    <dbReference type="NCBI Taxonomy" id="1070528"/>
    <lineage>
        <taxon>unclassified sequences</taxon>
        <taxon>metagenomes</taxon>
        <taxon>organismal metagenomes</taxon>
    </lineage>
</organism>
<dbReference type="EMBL" id="MT143496">
    <property type="protein sequence ID" value="QJA97466.1"/>
    <property type="molecule type" value="Genomic_DNA"/>
</dbReference>
<dbReference type="AlphaFoldDB" id="A0A6M3LQC5"/>